<name>A0A4R2IBH5_9ACTN</name>
<evidence type="ECO:0000313" key="2">
    <source>
        <dbReference type="EMBL" id="TCO41069.1"/>
    </source>
</evidence>
<dbReference type="AlphaFoldDB" id="A0A4R2IBH5"/>
<sequence length="107" mass="11149">MHPASSGWDHPLGHVDRGSPPGSAGSTPRRSCWTPRTRDHPRVCGEPPPRSGMLLFESGITPAAAGSTTDHPRVCGEHMFACGLVAHCLGSPRVAGSTGRSGARSRT</sequence>
<comment type="caution">
    <text evidence="2">The sequence shown here is derived from an EMBL/GenBank/DDBJ whole genome shotgun (WGS) entry which is preliminary data.</text>
</comment>
<evidence type="ECO:0000256" key="1">
    <source>
        <dbReference type="SAM" id="MobiDB-lite"/>
    </source>
</evidence>
<proteinExistence type="predicted"/>
<protein>
    <submittedName>
        <fullName evidence="2">Uncharacterized protein</fullName>
    </submittedName>
</protein>
<keyword evidence="3" id="KW-1185">Reference proteome</keyword>
<dbReference type="Proteomes" id="UP000295573">
    <property type="component" value="Unassembled WGS sequence"/>
</dbReference>
<dbReference type="AntiFam" id="ANF00006">
    <property type="entry name" value="Translation of CRISPR region"/>
</dbReference>
<dbReference type="EMBL" id="SLWR01000016">
    <property type="protein sequence ID" value="TCO41069.1"/>
    <property type="molecule type" value="Genomic_DNA"/>
</dbReference>
<gene>
    <name evidence="2" type="ORF">EV646_116161</name>
</gene>
<organism evidence="2 3">
    <name type="scientific">Kribbella antiqua</name>
    <dbReference type="NCBI Taxonomy" id="2512217"/>
    <lineage>
        <taxon>Bacteria</taxon>
        <taxon>Bacillati</taxon>
        <taxon>Actinomycetota</taxon>
        <taxon>Actinomycetes</taxon>
        <taxon>Propionibacteriales</taxon>
        <taxon>Kribbellaceae</taxon>
        <taxon>Kribbella</taxon>
    </lineage>
</organism>
<reference evidence="2 3" key="1">
    <citation type="journal article" date="2015" name="Stand. Genomic Sci.">
        <title>Genomic Encyclopedia of Bacterial and Archaeal Type Strains, Phase III: the genomes of soil and plant-associated and newly described type strains.</title>
        <authorList>
            <person name="Whitman W.B."/>
            <person name="Woyke T."/>
            <person name="Klenk H.P."/>
            <person name="Zhou Y."/>
            <person name="Lilburn T.G."/>
            <person name="Beck B.J."/>
            <person name="De Vos P."/>
            <person name="Vandamme P."/>
            <person name="Eisen J.A."/>
            <person name="Garrity G."/>
            <person name="Hugenholtz P."/>
            <person name="Kyrpides N.C."/>
        </authorList>
    </citation>
    <scope>NUCLEOTIDE SEQUENCE [LARGE SCALE GENOMIC DNA]</scope>
    <source>
        <strain evidence="2 3">VKM Ac-2541</strain>
    </source>
</reference>
<accession>A0A4R2IBH5</accession>
<evidence type="ECO:0000313" key="3">
    <source>
        <dbReference type="Proteomes" id="UP000295573"/>
    </source>
</evidence>
<feature type="region of interest" description="Disordered" evidence="1">
    <location>
        <begin position="1"/>
        <end position="71"/>
    </location>
</feature>